<proteinExistence type="predicted"/>
<feature type="chain" id="PRO_5019471481" description="Bacterial alpha-L-rhamnosidase N-terminal domain-containing protein" evidence="1">
    <location>
        <begin position="23"/>
        <end position="357"/>
    </location>
</feature>
<dbReference type="Proteomes" id="UP000284706">
    <property type="component" value="Unassembled WGS sequence"/>
</dbReference>
<keyword evidence="1" id="KW-0732">Signal</keyword>
<feature type="signal peptide" evidence="1">
    <location>
        <begin position="1"/>
        <end position="22"/>
    </location>
</feature>
<evidence type="ECO:0000313" key="3">
    <source>
        <dbReference type="Proteomes" id="UP000284706"/>
    </source>
</evidence>
<evidence type="ECO:0008006" key="4">
    <source>
        <dbReference type="Google" id="ProtNLM"/>
    </source>
</evidence>
<sequence length="357" mass="38178">MYKVQALGVAVLAAFSLTPVVALDFSNSSWIWTNEVKNGAAPPGSRPFRNDWCPPQGKVPSTASIIITADNAYTLFLNGNTVGSASNWTTVQSYCVNLNPGCNTFAINATNFDGPGPNPAGVLLATLISYTDGSTSTLVSDASWRYNLSVPVGFEQPSFDDSKWPFAIVEGSNGDPRWGLFPPQPQPGELFLPDATWIWTNEVVIPPNGTIPSAPIGSRAFRYTINLPAGKTAIAAIAYITADDLYDLYIQGQLIGSGQTWTSAQTYVTKFQSPLSQIVLAVNGTNTGAQAGLIAAVQLVTTDAQCSPITSVVTNSGWKFSTSFPTNWQSPTFDDSTWKFAVNEGPYGVAPWGKIPW</sequence>
<dbReference type="EMBL" id="NHYE01001388">
    <property type="protein sequence ID" value="PPQ96202.1"/>
    <property type="molecule type" value="Genomic_DNA"/>
</dbReference>
<evidence type="ECO:0000256" key="1">
    <source>
        <dbReference type="SAM" id="SignalP"/>
    </source>
</evidence>
<keyword evidence="3" id="KW-1185">Reference proteome</keyword>
<dbReference type="OrthoDB" id="10036721at2759"/>
<evidence type="ECO:0000313" key="2">
    <source>
        <dbReference type="EMBL" id="PPQ96202.1"/>
    </source>
</evidence>
<gene>
    <name evidence="2" type="ORF">CVT26_005607</name>
</gene>
<organism evidence="2 3">
    <name type="scientific">Gymnopilus dilepis</name>
    <dbReference type="NCBI Taxonomy" id="231916"/>
    <lineage>
        <taxon>Eukaryota</taxon>
        <taxon>Fungi</taxon>
        <taxon>Dikarya</taxon>
        <taxon>Basidiomycota</taxon>
        <taxon>Agaricomycotina</taxon>
        <taxon>Agaricomycetes</taxon>
        <taxon>Agaricomycetidae</taxon>
        <taxon>Agaricales</taxon>
        <taxon>Agaricineae</taxon>
        <taxon>Hymenogastraceae</taxon>
        <taxon>Gymnopilus</taxon>
    </lineage>
</organism>
<dbReference type="STRING" id="231916.A0A409XZK3"/>
<dbReference type="Gene3D" id="2.60.120.260">
    <property type="entry name" value="Galactose-binding domain-like"/>
    <property type="match status" value="2"/>
</dbReference>
<dbReference type="AlphaFoldDB" id="A0A409XZK3"/>
<reference evidence="2 3" key="1">
    <citation type="journal article" date="2018" name="Evol. Lett.">
        <title>Horizontal gene cluster transfer increased hallucinogenic mushroom diversity.</title>
        <authorList>
            <person name="Reynolds H.T."/>
            <person name="Vijayakumar V."/>
            <person name="Gluck-Thaler E."/>
            <person name="Korotkin H.B."/>
            <person name="Matheny P.B."/>
            <person name="Slot J.C."/>
        </authorList>
    </citation>
    <scope>NUCLEOTIDE SEQUENCE [LARGE SCALE GENOMIC DNA]</scope>
    <source>
        <strain evidence="2 3">SRW20</strain>
    </source>
</reference>
<protein>
    <recommendedName>
        <fullName evidence="4">Bacterial alpha-L-rhamnosidase N-terminal domain-containing protein</fullName>
    </recommendedName>
</protein>
<comment type="caution">
    <text evidence="2">The sequence shown here is derived from an EMBL/GenBank/DDBJ whole genome shotgun (WGS) entry which is preliminary data.</text>
</comment>
<dbReference type="InParanoid" id="A0A409XZK3"/>
<accession>A0A409XZK3</accession>
<name>A0A409XZK3_9AGAR</name>